<dbReference type="InterPro" id="IPR029044">
    <property type="entry name" value="Nucleotide-diphossugar_trans"/>
</dbReference>
<protein>
    <recommendedName>
        <fullName evidence="4">Initiation-specific alpha-1,6-mannosyltransferase</fullName>
    </recommendedName>
</protein>
<dbReference type="InterPro" id="IPR007577">
    <property type="entry name" value="GlycoTrfase_DXD_sugar-bd_CS"/>
</dbReference>
<dbReference type="Proteomes" id="UP001140453">
    <property type="component" value="Unassembled WGS sequence"/>
</dbReference>
<dbReference type="Pfam" id="PF04488">
    <property type="entry name" value="Gly_transf_sug"/>
    <property type="match status" value="1"/>
</dbReference>
<dbReference type="SUPFAM" id="SSF53448">
    <property type="entry name" value="Nucleotide-diphospho-sugar transferases"/>
    <property type="match status" value="1"/>
</dbReference>
<evidence type="ECO:0000313" key="3">
    <source>
        <dbReference type="Proteomes" id="UP001140453"/>
    </source>
</evidence>
<comment type="similarity">
    <text evidence="1">Belongs to the glycosyltransferase 32 family.</text>
</comment>
<evidence type="ECO:0008006" key="4">
    <source>
        <dbReference type="Google" id="ProtNLM"/>
    </source>
</evidence>
<dbReference type="PANTHER" id="PTHR31834">
    <property type="entry name" value="INITIATION-SPECIFIC ALPHA-1,6-MANNOSYLTRANSFERASE"/>
    <property type="match status" value="1"/>
</dbReference>
<keyword evidence="3" id="KW-1185">Reference proteome</keyword>
<sequence>MLSKKAHSQSFRATVILVAFSLSAILYTGFVHQEFLADRFKTAKIPELGNWIFHKTDGSIPKKIWYKLGPKGKTDDVRNWTKTCIEQNPAYKHEFVTDITGDEFVQKTFSAKRPDIVEVYMNLTVPILKADLLRYLLLYAEGGVYNDLDVTCEGVPMDEWIPVQYRQNASLVVGWEFDWRYDESYIHEFASWTIMSKPGVPHLLMVINDIIEAVHTARAVNKVANINELTSQMVGDIVDFTGPRRLTRSIVKSLEMTLRRPIARQEIENIRDPVLVDNVLILPGYAFSSVVEDFSDLEGGQPGPSLVLHHYAGSWKNKHGGELARRKPMRRRAQ</sequence>
<dbReference type="InterPro" id="IPR039367">
    <property type="entry name" value="Och1-like"/>
</dbReference>
<proteinExistence type="inferred from homology"/>
<dbReference type="OrthoDB" id="409543at2759"/>
<dbReference type="GO" id="GO:0000136">
    <property type="term" value="C:mannan polymerase complex"/>
    <property type="evidence" value="ECO:0007669"/>
    <property type="project" value="TreeGrafter"/>
</dbReference>
<reference evidence="2" key="1">
    <citation type="submission" date="2022-10" db="EMBL/GenBank/DDBJ databases">
        <title>Tapping the CABI collections for fungal endophytes: first genome assemblies for Collariella, Neodidymelliopsis, Ascochyta clinopodiicola, Didymella pomorum, Didymosphaeria variabile, Neocosmospora piperis and Neocucurbitaria cava.</title>
        <authorList>
            <person name="Hill R."/>
        </authorList>
    </citation>
    <scope>NUCLEOTIDE SEQUENCE</scope>
    <source>
        <strain evidence="2">IMI 355082</strain>
    </source>
</reference>
<dbReference type="GO" id="GO:0000009">
    <property type="term" value="F:alpha-1,6-mannosyltransferase activity"/>
    <property type="evidence" value="ECO:0007669"/>
    <property type="project" value="InterPro"/>
</dbReference>
<evidence type="ECO:0000313" key="2">
    <source>
        <dbReference type="EMBL" id="KAJ4390797.1"/>
    </source>
</evidence>
<accession>A0A9W9CVT5</accession>
<dbReference type="PANTHER" id="PTHR31834:SF8">
    <property type="entry name" value="TRANSFERASE, PUTATIVE (AFU_ORTHOLOGUE AFUA_6G14040)-RELATED"/>
    <property type="match status" value="1"/>
</dbReference>
<dbReference type="GO" id="GO:0006487">
    <property type="term" value="P:protein N-linked glycosylation"/>
    <property type="evidence" value="ECO:0007669"/>
    <property type="project" value="TreeGrafter"/>
</dbReference>
<organism evidence="2 3">
    <name type="scientific">Gnomoniopsis smithogilvyi</name>
    <dbReference type="NCBI Taxonomy" id="1191159"/>
    <lineage>
        <taxon>Eukaryota</taxon>
        <taxon>Fungi</taxon>
        <taxon>Dikarya</taxon>
        <taxon>Ascomycota</taxon>
        <taxon>Pezizomycotina</taxon>
        <taxon>Sordariomycetes</taxon>
        <taxon>Sordariomycetidae</taxon>
        <taxon>Diaporthales</taxon>
        <taxon>Gnomoniaceae</taxon>
        <taxon>Gnomoniopsis</taxon>
    </lineage>
</organism>
<evidence type="ECO:0000256" key="1">
    <source>
        <dbReference type="ARBA" id="ARBA00009003"/>
    </source>
</evidence>
<dbReference type="Gene3D" id="3.90.550.20">
    <property type="match status" value="1"/>
</dbReference>
<gene>
    <name evidence="2" type="ORF">N0V93_004395</name>
</gene>
<name>A0A9W9CVT5_9PEZI</name>
<comment type="caution">
    <text evidence="2">The sequence shown here is derived from an EMBL/GenBank/DDBJ whole genome shotgun (WGS) entry which is preliminary data.</text>
</comment>
<dbReference type="AlphaFoldDB" id="A0A9W9CVT5"/>
<dbReference type="EMBL" id="JAPEVB010000003">
    <property type="protein sequence ID" value="KAJ4390797.1"/>
    <property type="molecule type" value="Genomic_DNA"/>
</dbReference>